<feature type="region of interest" description="Disordered" evidence="4">
    <location>
        <begin position="204"/>
        <end position="228"/>
    </location>
</feature>
<dbReference type="GO" id="GO:0022857">
    <property type="term" value="F:transmembrane transporter activity"/>
    <property type="evidence" value="ECO:0007669"/>
    <property type="project" value="InterPro"/>
</dbReference>
<dbReference type="InterPro" id="IPR058792">
    <property type="entry name" value="Beta-barrel_RND_2"/>
</dbReference>
<dbReference type="InterPro" id="IPR058625">
    <property type="entry name" value="MdtA-like_BSH"/>
</dbReference>
<feature type="domain" description="CusB-like beta-barrel" evidence="7">
    <location>
        <begin position="320"/>
        <end position="394"/>
    </location>
</feature>
<keyword evidence="5" id="KW-1133">Transmembrane helix</keyword>
<evidence type="ECO:0000259" key="6">
    <source>
        <dbReference type="Pfam" id="PF25917"/>
    </source>
</evidence>
<evidence type="ECO:0000259" key="7">
    <source>
        <dbReference type="Pfam" id="PF25954"/>
    </source>
</evidence>
<feature type="domain" description="Multidrug resistance protein MdtA-like barrel-sandwich hybrid" evidence="6">
    <location>
        <begin position="99"/>
        <end position="305"/>
    </location>
</feature>
<dbReference type="PANTHER" id="PTHR32347:SF14">
    <property type="entry name" value="EFFLUX SYSTEM COMPONENT YKNX-RELATED"/>
    <property type="match status" value="1"/>
</dbReference>
<comment type="subcellular location">
    <subcellularLocation>
        <location evidence="1">Cell envelope</location>
    </subcellularLocation>
</comment>
<keyword evidence="5" id="KW-0812">Transmembrane</keyword>
<dbReference type="GO" id="GO:0030313">
    <property type="term" value="C:cell envelope"/>
    <property type="evidence" value="ECO:0007669"/>
    <property type="project" value="UniProtKB-SubCell"/>
</dbReference>
<dbReference type="PANTHER" id="PTHR32347">
    <property type="entry name" value="EFFLUX SYSTEM COMPONENT YKNX-RELATED"/>
    <property type="match status" value="1"/>
</dbReference>
<dbReference type="RefSeq" id="WP_190261038.1">
    <property type="nucleotide sequence ID" value="NZ_CP053923.1"/>
</dbReference>
<dbReference type="Proteomes" id="UP000516369">
    <property type="component" value="Chromosome"/>
</dbReference>
<protein>
    <submittedName>
        <fullName evidence="8">Efflux RND transporter periplasmic adaptor subunit</fullName>
    </submittedName>
</protein>
<dbReference type="Pfam" id="PF25954">
    <property type="entry name" value="Beta-barrel_RND_2"/>
    <property type="match status" value="1"/>
</dbReference>
<dbReference type="KEGG" id="dvn:HQ394_16025"/>
<accession>A0A7H1N4C3</accession>
<dbReference type="InterPro" id="IPR006143">
    <property type="entry name" value="RND_pump_MFP"/>
</dbReference>
<feature type="compositionally biased region" description="Low complexity" evidence="4">
    <location>
        <begin position="12"/>
        <end position="23"/>
    </location>
</feature>
<dbReference type="Gene3D" id="2.40.50.100">
    <property type="match status" value="2"/>
</dbReference>
<evidence type="ECO:0000313" key="8">
    <source>
        <dbReference type="EMBL" id="QNT70559.1"/>
    </source>
</evidence>
<dbReference type="NCBIfam" id="TIGR01730">
    <property type="entry name" value="RND_mfp"/>
    <property type="match status" value="1"/>
</dbReference>
<proteinExistence type="inferred from homology"/>
<reference evidence="8 9" key="1">
    <citation type="submission" date="2020-05" db="EMBL/GenBank/DDBJ databases">
        <title>Complete closed genome sequence of Defluviicoccus vanus.</title>
        <authorList>
            <person name="Bessarab I."/>
            <person name="Arumugam K."/>
            <person name="Maszenan A.M."/>
            <person name="Seviour R.J."/>
            <person name="Williams R.B."/>
        </authorList>
    </citation>
    <scope>NUCLEOTIDE SEQUENCE [LARGE SCALE GENOMIC DNA]</scope>
    <source>
        <strain evidence="8 9">Ben 114</strain>
    </source>
</reference>
<name>A0A7H1N4C3_9PROT</name>
<dbReference type="SUPFAM" id="SSF111369">
    <property type="entry name" value="HlyD-like secretion proteins"/>
    <property type="match status" value="2"/>
</dbReference>
<feature type="compositionally biased region" description="Basic and acidic residues" evidence="4">
    <location>
        <begin position="1"/>
        <end position="11"/>
    </location>
</feature>
<evidence type="ECO:0000313" key="9">
    <source>
        <dbReference type="Proteomes" id="UP000516369"/>
    </source>
</evidence>
<dbReference type="EMBL" id="CP053923">
    <property type="protein sequence ID" value="QNT70559.1"/>
    <property type="molecule type" value="Genomic_DNA"/>
</dbReference>
<dbReference type="InterPro" id="IPR050465">
    <property type="entry name" value="UPF0194_transport"/>
</dbReference>
<evidence type="ECO:0000256" key="3">
    <source>
        <dbReference type="ARBA" id="ARBA00023054"/>
    </source>
</evidence>
<evidence type="ECO:0000256" key="1">
    <source>
        <dbReference type="ARBA" id="ARBA00004196"/>
    </source>
</evidence>
<feature type="compositionally biased region" description="Basic and acidic residues" evidence="4">
    <location>
        <begin position="204"/>
        <end position="216"/>
    </location>
</feature>
<gene>
    <name evidence="8" type="ORF">HQ394_16025</name>
</gene>
<evidence type="ECO:0000256" key="5">
    <source>
        <dbReference type="SAM" id="Phobius"/>
    </source>
</evidence>
<keyword evidence="3" id="KW-0175">Coiled coil</keyword>
<dbReference type="GO" id="GO:0016020">
    <property type="term" value="C:membrane"/>
    <property type="evidence" value="ECO:0007669"/>
    <property type="project" value="InterPro"/>
</dbReference>
<organism evidence="8 9">
    <name type="scientific">Defluviicoccus vanus</name>
    <dbReference type="NCBI Taxonomy" id="111831"/>
    <lineage>
        <taxon>Bacteria</taxon>
        <taxon>Pseudomonadati</taxon>
        <taxon>Pseudomonadota</taxon>
        <taxon>Alphaproteobacteria</taxon>
        <taxon>Rhodospirillales</taxon>
        <taxon>Rhodospirillaceae</taxon>
        <taxon>Defluviicoccus</taxon>
    </lineage>
</organism>
<sequence length="483" mass="49969">MRGDADLRIDAGEGYSSGSSGAASSRMSLRRRIHSGLAFGRRSPRLLIAGLLLAVILIGIGRHFMAGSGPTLSYRTADVSRGSITSVISASGTLKPETQISVVAQAPGQIVEVLADFNSHVKAGDVLARLRSDVAEARLQIAKADLDVARGSLEVARGGTQRALRDVDNARANTLSAKAEVERADLSLGDANTDFKRKQELARTGDAAKVETERAKSAASQAGAGLTSAKARQTASTAAVASAEAAAEVAKAQEKNALATLTSREAAVRQAQLDVDQTYIRAPIDGVIIDRSAVVGQSVAAGAGAPPMFTIANSLGEMEVHASIDEADIGRVGVGQEARLGFDAFPGRSFQGKVAEIRKTPQVLQGVVSYDVVLSVGNDDEVLLPGMTADVRIIAGERNDVLRVPNAALRFRPPAGSGVQATDVPTVWRLHGGHLQPVTVQTGLSDGVETEIVSGDISAGGKVVVASVHSSGGQSANVGPLRF</sequence>
<dbReference type="Pfam" id="PF25917">
    <property type="entry name" value="BSH_RND"/>
    <property type="match status" value="1"/>
</dbReference>
<feature type="region of interest" description="Disordered" evidence="4">
    <location>
        <begin position="1"/>
        <end position="23"/>
    </location>
</feature>
<keyword evidence="9" id="KW-1185">Reference proteome</keyword>
<feature type="transmembrane region" description="Helical" evidence="5">
    <location>
        <begin position="46"/>
        <end position="65"/>
    </location>
</feature>
<keyword evidence="5" id="KW-0472">Membrane</keyword>
<dbReference type="Gene3D" id="2.40.30.170">
    <property type="match status" value="1"/>
</dbReference>
<evidence type="ECO:0000256" key="4">
    <source>
        <dbReference type="SAM" id="MobiDB-lite"/>
    </source>
</evidence>
<comment type="similarity">
    <text evidence="2">Belongs to the membrane fusion protein (MFP) (TC 8.A.1) family.</text>
</comment>
<dbReference type="AlphaFoldDB" id="A0A7H1N4C3"/>
<evidence type="ECO:0000256" key="2">
    <source>
        <dbReference type="ARBA" id="ARBA00009477"/>
    </source>
</evidence>